<dbReference type="Proteomes" id="UP000318538">
    <property type="component" value="Chromosome"/>
</dbReference>
<dbReference type="OrthoDB" id="289866at2"/>
<dbReference type="KEGG" id="rlc:K227x_61950"/>
<proteinExistence type="predicted"/>
<keyword evidence="2" id="KW-1185">Reference proteome</keyword>
<accession>A0A517NKU2</accession>
<evidence type="ECO:0000313" key="2">
    <source>
        <dbReference type="Proteomes" id="UP000318538"/>
    </source>
</evidence>
<name>A0A517NKU2_9BACT</name>
<evidence type="ECO:0000313" key="1">
    <source>
        <dbReference type="EMBL" id="QDT07767.1"/>
    </source>
</evidence>
<gene>
    <name evidence="1" type="ORF">K227x_61950</name>
</gene>
<protein>
    <submittedName>
        <fullName evidence="1">Uncharacterized protein</fullName>
    </submittedName>
</protein>
<dbReference type="AlphaFoldDB" id="A0A517NKU2"/>
<dbReference type="RefSeq" id="WP_145176175.1">
    <property type="nucleotide sequence ID" value="NZ_CP036525.1"/>
</dbReference>
<reference evidence="1 2" key="1">
    <citation type="submission" date="2019-02" db="EMBL/GenBank/DDBJ databases">
        <title>Deep-cultivation of Planctomycetes and their phenomic and genomic characterization uncovers novel biology.</title>
        <authorList>
            <person name="Wiegand S."/>
            <person name="Jogler M."/>
            <person name="Boedeker C."/>
            <person name="Pinto D."/>
            <person name="Vollmers J."/>
            <person name="Rivas-Marin E."/>
            <person name="Kohn T."/>
            <person name="Peeters S.H."/>
            <person name="Heuer A."/>
            <person name="Rast P."/>
            <person name="Oberbeckmann S."/>
            <person name="Bunk B."/>
            <person name="Jeske O."/>
            <person name="Meyerdierks A."/>
            <person name="Storesund J.E."/>
            <person name="Kallscheuer N."/>
            <person name="Luecker S."/>
            <person name="Lage O.M."/>
            <person name="Pohl T."/>
            <person name="Merkel B.J."/>
            <person name="Hornburger P."/>
            <person name="Mueller R.-W."/>
            <person name="Bruemmer F."/>
            <person name="Labrenz M."/>
            <person name="Spormann A.M."/>
            <person name="Op den Camp H."/>
            <person name="Overmann J."/>
            <person name="Amann R."/>
            <person name="Jetten M.S.M."/>
            <person name="Mascher T."/>
            <person name="Medema M.H."/>
            <person name="Devos D.P."/>
            <person name="Kaster A.-K."/>
            <person name="Ovreas L."/>
            <person name="Rohde M."/>
            <person name="Galperin M.Y."/>
            <person name="Jogler C."/>
        </authorList>
    </citation>
    <scope>NUCLEOTIDE SEQUENCE [LARGE SCALE GENOMIC DNA]</scope>
    <source>
        <strain evidence="1 2">K22_7</strain>
    </source>
</reference>
<dbReference type="EMBL" id="CP036525">
    <property type="protein sequence ID" value="QDT07767.1"/>
    <property type="molecule type" value="Genomic_DNA"/>
</dbReference>
<organism evidence="1 2">
    <name type="scientific">Rubripirellula lacrimiformis</name>
    <dbReference type="NCBI Taxonomy" id="1930273"/>
    <lineage>
        <taxon>Bacteria</taxon>
        <taxon>Pseudomonadati</taxon>
        <taxon>Planctomycetota</taxon>
        <taxon>Planctomycetia</taxon>
        <taxon>Pirellulales</taxon>
        <taxon>Pirellulaceae</taxon>
        <taxon>Rubripirellula</taxon>
    </lineage>
</organism>
<sequence length="171" mass="18471">MATELAFDEPSESATKTDQLMPAEASALPALPAQFGNGMAARDGDESTLARQTVGEGVVRIKVQGSYEVCMGSVGVVRGEGTTTLELDGAQLERLFHGLEDWVGGSKLGRRDIVDSFISLPSTIRSTNETLKMLSDPETQEALRQVESLLRLLPRAPVHSERQIEALSDEE</sequence>